<sequence>MKRLPHSRAPALPLGDHRRIHRHAKIVPEHPPEPFWNHLLPPSPSPSIYTPRIEALEIFPSCSSPSPMLARLPDEPPPSKSNKRLSRHCF</sequence>
<protein>
    <submittedName>
        <fullName evidence="2">Uncharacterized protein</fullName>
    </submittedName>
</protein>
<proteinExistence type="predicted"/>
<dbReference type="Proteomes" id="UP000298030">
    <property type="component" value="Unassembled WGS sequence"/>
</dbReference>
<comment type="caution">
    <text evidence="2">The sequence shown here is derived from an EMBL/GenBank/DDBJ whole genome shotgun (WGS) entry which is preliminary data.</text>
</comment>
<accession>A0A4Y7SIW1</accession>
<evidence type="ECO:0000256" key="1">
    <source>
        <dbReference type="SAM" id="MobiDB-lite"/>
    </source>
</evidence>
<dbReference type="AlphaFoldDB" id="A0A4Y7SIW1"/>
<evidence type="ECO:0000313" key="2">
    <source>
        <dbReference type="EMBL" id="TEB21765.1"/>
    </source>
</evidence>
<keyword evidence="3" id="KW-1185">Reference proteome</keyword>
<evidence type="ECO:0000313" key="3">
    <source>
        <dbReference type="Proteomes" id="UP000298030"/>
    </source>
</evidence>
<name>A0A4Y7SIW1_COPMI</name>
<reference evidence="2 3" key="1">
    <citation type="journal article" date="2019" name="Nat. Ecol. Evol.">
        <title>Megaphylogeny resolves global patterns of mushroom evolution.</title>
        <authorList>
            <person name="Varga T."/>
            <person name="Krizsan K."/>
            <person name="Foldi C."/>
            <person name="Dima B."/>
            <person name="Sanchez-Garcia M."/>
            <person name="Sanchez-Ramirez S."/>
            <person name="Szollosi G.J."/>
            <person name="Szarkandi J.G."/>
            <person name="Papp V."/>
            <person name="Albert L."/>
            <person name="Andreopoulos W."/>
            <person name="Angelini C."/>
            <person name="Antonin V."/>
            <person name="Barry K.W."/>
            <person name="Bougher N.L."/>
            <person name="Buchanan P."/>
            <person name="Buyck B."/>
            <person name="Bense V."/>
            <person name="Catcheside P."/>
            <person name="Chovatia M."/>
            <person name="Cooper J."/>
            <person name="Damon W."/>
            <person name="Desjardin D."/>
            <person name="Finy P."/>
            <person name="Geml J."/>
            <person name="Haridas S."/>
            <person name="Hughes K."/>
            <person name="Justo A."/>
            <person name="Karasinski D."/>
            <person name="Kautmanova I."/>
            <person name="Kiss B."/>
            <person name="Kocsube S."/>
            <person name="Kotiranta H."/>
            <person name="LaButti K.M."/>
            <person name="Lechner B.E."/>
            <person name="Liimatainen K."/>
            <person name="Lipzen A."/>
            <person name="Lukacs Z."/>
            <person name="Mihaltcheva S."/>
            <person name="Morgado L.N."/>
            <person name="Niskanen T."/>
            <person name="Noordeloos M.E."/>
            <person name="Ohm R.A."/>
            <person name="Ortiz-Santana B."/>
            <person name="Ovrebo C."/>
            <person name="Racz N."/>
            <person name="Riley R."/>
            <person name="Savchenko A."/>
            <person name="Shiryaev A."/>
            <person name="Soop K."/>
            <person name="Spirin V."/>
            <person name="Szebenyi C."/>
            <person name="Tomsovsky M."/>
            <person name="Tulloss R.E."/>
            <person name="Uehling J."/>
            <person name="Grigoriev I.V."/>
            <person name="Vagvolgyi C."/>
            <person name="Papp T."/>
            <person name="Martin F.M."/>
            <person name="Miettinen O."/>
            <person name="Hibbett D.S."/>
            <person name="Nagy L.G."/>
        </authorList>
    </citation>
    <scope>NUCLEOTIDE SEQUENCE [LARGE SCALE GENOMIC DNA]</scope>
    <source>
        <strain evidence="2 3">FP101781</strain>
    </source>
</reference>
<organism evidence="2 3">
    <name type="scientific">Coprinellus micaceus</name>
    <name type="common">Glistening ink-cap mushroom</name>
    <name type="synonym">Coprinus micaceus</name>
    <dbReference type="NCBI Taxonomy" id="71717"/>
    <lineage>
        <taxon>Eukaryota</taxon>
        <taxon>Fungi</taxon>
        <taxon>Dikarya</taxon>
        <taxon>Basidiomycota</taxon>
        <taxon>Agaricomycotina</taxon>
        <taxon>Agaricomycetes</taxon>
        <taxon>Agaricomycetidae</taxon>
        <taxon>Agaricales</taxon>
        <taxon>Agaricineae</taxon>
        <taxon>Psathyrellaceae</taxon>
        <taxon>Coprinellus</taxon>
    </lineage>
</organism>
<dbReference type="EMBL" id="QPFP01000103">
    <property type="protein sequence ID" value="TEB21765.1"/>
    <property type="molecule type" value="Genomic_DNA"/>
</dbReference>
<gene>
    <name evidence="2" type="ORF">FA13DRAFT_93366</name>
</gene>
<feature type="compositionally biased region" description="Basic residues" evidence="1">
    <location>
        <begin position="81"/>
        <end position="90"/>
    </location>
</feature>
<feature type="region of interest" description="Disordered" evidence="1">
    <location>
        <begin position="67"/>
        <end position="90"/>
    </location>
</feature>